<proteinExistence type="predicted"/>
<organism evidence="1">
    <name type="scientific">bioreactor metagenome</name>
    <dbReference type="NCBI Taxonomy" id="1076179"/>
    <lineage>
        <taxon>unclassified sequences</taxon>
        <taxon>metagenomes</taxon>
        <taxon>ecological metagenomes</taxon>
    </lineage>
</organism>
<name>A0A645F974_9ZZZZ</name>
<comment type="caution">
    <text evidence="1">The sequence shown here is derived from an EMBL/GenBank/DDBJ whole genome shotgun (WGS) entry which is preliminary data.</text>
</comment>
<reference evidence="1" key="1">
    <citation type="submission" date="2019-08" db="EMBL/GenBank/DDBJ databases">
        <authorList>
            <person name="Kucharzyk K."/>
            <person name="Murdoch R.W."/>
            <person name="Higgins S."/>
            <person name="Loffler F."/>
        </authorList>
    </citation>
    <scope>NUCLEOTIDE SEQUENCE</scope>
</reference>
<dbReference type="AlphaFoldDB" id="A0A645F974"/>
<accession>A0A645F974</accession>
<gene>
    <name evidence="1" type="ORF">SDC9_158148</name>
</gene>
<dbReference type="EMBL" id="VSSQ01057035">
    <property type="protein sequence ID" value="MPN10851.1"/>
    <property type="molecule type" value="Genomic_DNA"/>
</dbReference>
<sequence>MKDNVMFAYGCIQEVYKFVISNRIPETDSLTIDEVAENNQNIDPVFRIETMAINLEYAKQSIDKIQDMKGFCNEEIDLMNKTIFMANTFYGKQQSINKLLEYASNRDVDEEFKNDAKRVVKRYKEAFLNLRDAKLP</sequence>
<evidence type="ECO:0000313" key="1">
    <source>
        <dbReference type="EMBL" id="MPN10851.1"/>
    </source>
</evidence>
<protein>
    <submittedName>
        <fullName evidence="1">Uncharacterized protein</fullName>
    </submittedName>
</protein>